<proteinExistence type="predicted"/>
<dbReference type="RefSeq" id="WP_172612068.1">
    <property type="nucleotide sequence ID" value="NZ_CP053746.1"/>
</dbReference>
<dbReference type="KEGG" id="pgg:FX982_03830"/>
<keyword evidence="2" id="KW-1185">Reference proteome</keyword>
<dbReference type="EMBL" id="CP053746">
    <property type="protein sequence ID" value="QKF52838.1"/>
    <property type="molecule type" value="Genomic_DNA"/>
</dbReference>
<evidence type="ECO:0008006" key="3">
    <source>
        <dbReference type="Google" id="ProtNLM"/>
    </source>
</evidence>
<evidence type="ECO:0000313" key="1">
    <source>
        <dbReference type="EMBL" id="QKF52838.1"/>
    </source>
</evidence>
<dbReference type="GO" id="GO:0044659">
    <property type="term" value="P:viral release from host cell by cytolysis"/>
    <property type="evidence" value="ECO:0007669"/>
    <property type="project" value="InterPro"/>
</dbReference>
<evidence type="ECO:0000313" key="2">
    <source>
        <dbReference type="Proteomes" id="UP000501989"/>
    </source>
</evidence>
<sequence>MTEDQLKLTGAAVIALALLAAGATVAWVWQANAYGKVMATNEASRQADLASIANAGAEQARNALAKQHDAEQHLAALDQTATEQKVKANAENETLRRAVADGARRLRIAGSCGAGGGSVPDAASATGVGDAGTVELSDAARRSVFDIRAGIIADQAALRAAQAYIRDVCR</sequence>
<dbReference type="Pfam" id="PF03245">
    <property type="entry name" value="Phage_lysis"/>
    <property type="match status" value="1"/>
</dbReference>
<gene>
    <name evidence="1" type="ORF">FX982_03830</name>
</gene>
<name>A0A6M8MVI0_9PSED</name>
<dbReference type="Proteomes" id="UP000501989">
    <property type="component" value="Chromosome"/>
</dbReference>
<dbReference type="InterPro" id="IPR004929">
    <property type="entry name" value="I-spanin"/>
</dbReference>
<reference evidence="2" key="1">
    <citation type="submission" date="2019-12" db="EMBL/GenBank/DDBJ databases">
        <title>Endophytic bacteria associated with Panax ginseng seedlings.</title>
        <authorList>
            <person name="Park J.M."/>
            <person name="Shin R."/>
            <person name="Jo S.H."/>
        </authorList>
    </citation>
    <scope>NUCLEOTIDE SEQUENCE [LARGE SCALE GENOMIC DNA]</scope>
    <source>
        <strain evidence="2">PgKB30</strain>
    </source>
</reference>
<organism evidence="1 2">
    <name type="scientific">Pseudomonas graminis</name>
    <dbReference type="NCBI Taxonomy" id="158627"/>
    <lineage>
        <taxon>Bacteria</taxon>
        <taxon>Pseudomonadati</taxon>
        <taxon>Pseudomonadota</taxon>
        <taxon>Gammaproteobacteria</taxon>
        <taxon>Pseudomonadales</taxon>
        <taxon>Pseudomonadaceae</taxon>
        <taxon>Pseudomonas</taxon>
    </lineage>
</organism>
<dbReference type="AlphaFoldDB" id="A0A6M8MVI0"/>
<protein>
    <recommendedName>
        <fullName evidence="3">Lysis protein</fullName>
    </recommendedName>
</protein>
<accession>A0A6M8MVI0</accession>